<dbReference type="KEGG" id="frc:KX01_255"/>
<accession>A0A1J0KS86</accession>
<dbReference type="RefSeq" id="WP_071663273.1">
    <property type="nucleotide sequence ID" value="NZ_CP009654.1"/>
</dbReference>
<dbReference type="InterPro" id="IPR027706">
    <property type="entry name" value="PGP_Pase"/>
</dbReference>
<evidence type="ECO:0000313" key="1">
    <source>
        <dbReference type="EMBL" id="APC96554.1"/>
    </source>
</evidence>
<dbReference type="EMBL" id="CP009654">
    <property type="protein sequence ID" value="APC96554.1"/>
    <property type="molecule type" value="Genomic_DNA"/>
</dbReference>
<reference evidence="2" key="1">
    <citation type="submission" date="2014-10" db="EMBL/GenBank/DDBJ databases">
        <authorList>
            <person name="Kuske C.R."/>
            <person name="Challacombe J.F."/>
            <person name="Daligault H.E."/>
            <person name="Davenport K.W."/>
            <person name="Johnson S.L."/>
            <person name="Siddaramappa S."/>
            <person name="Petersen J.M."/>
        </authorList>
    </citation>
    <scope>NUCLEOTIDE SEQUENCE [LARGE SCALE GENOMIC DNA]</scope>
    <source>
        <strain evidence="2">CA97-1460</strain>
    </source>
</reference>
<dbReference type="OrthoDB" id="5605017at2"/>
<dbReference type="InterPro" id="IPR023214">
    <property type="entry name" value="HAD_sf"/>
</dbReference>
<organism evidence="1 2">
    <name type="scientific">Francisella frigiditurris</name>
    <dbReference type="NCBI Taxonomy" id="1542390"/>
    <lineage>
        <taxon>Bacteria</taxon>
        <taxon>Pseudomonadati</taxon>
        <taxon>Pseudomonadota</taxon>
        <taxon>Gammaproteobacteria</taxon>
        <taxon>Thiotrichales</taxon>
        <taxon>Francisellaceae</taxon>
        <taxon>Francisella</taxon>
    </lineage>
</organism>
<dbReference type="InterPro" id="IPR036412">
    <property type="entry name" value="HAD-like_sf"/>
</dbReference>
<gene>
    <name evidence="1" type="ORF">KX01_255</name>
</gene>
<dbReference type="SUPFAM" id="SSF56784">
    <property type="entry name" value="HAD-like"/>
    <property type="match status" value="1"/>
</dbReference>
<dbReference type="STRING" id="1542390.KX01_255"/>
<dbReference type="Proteomes" id="UP000182521">
    <property type="component" value="Chromosome"/>
</dbReference>
<protein>
    <submittedName>
        <fullName evidence="1">Mitochondrial PGP phosphatase family protein</fullName>
    </submittedName>
</protein>
<dbReference type="AlphaFoldDB" id="A0A1J0KS86"/>
<dbReference type="Pfam" id="PF09419">
    <property type="entry name" value="PGP_phosphatase"/>
    <property type="match status" value="1"/>
</dbReference>
<keyword evidence="2" id="KW-1185">Reference proteome</keyword>
<sequence length="187" mass="21877">MFKRSLYTLGKMFKHKKQISAVKDNSCLDCVINLSQDYLESKGIKYLALDFDGVLTSHGKNELYPEVVEWLNAFSKNFGEENIFILSNKPEKKRLGYFKKKYPKIRFIDNVAKKPYPDGMLKIQSLVNCGSQELALVDDRLLTGCLACILAGSQPILITKPYVDRENYDRKERFFNFLRYWEQKIFF</sequence>
<dbReference type="GO" id="GO:0008962">
    <property type="term" value="F:phosphatidylglycerophosphatase activity"/>
    <property type="evidence" value="ECO:0007669"/>
    <property type="project" value="InterPro"/>
</dbReference>
<proteinExistence type="predicted"/>
<dbReference type="Gene3D" id="3.40.50.1000">
    <property type="entry name" value="HAD superfamily/HAD-like"/>
    <property type="match status" value="1"/>
</dbReference>
<evidence type="ECO:0000313" key="2">
    <source>
        <dbReference type="Proteomes" id="UP000182521"/>
    </source>
</evidence>
<name>A0A1J0KS86_9GAMM</name>